<evidence type="ECO:0000313" key="1">
    <source>
        <dbReference type="EMBL" id="GEU91008.1"/>
    </source>
</evidence>
<dbReference type="EMBL" id="BKCJ010010310">
    <property type="protein sequence ID" value="GEU91008.1"/>
    <property type="molecule type" value="Genomic_DNA"/>
</dbReference>
<accession>A0A6L2NXM3</accession>
<comment type="caution">
    <text evidence="1">The sequence shown here is derived from an EMBL/GenBank/DDBJ whole genome shotgun (WGS) entry which is preliminary data.</text>
</comment>
<sequence>MTTGLDYSSLLEFDLFSDPEDHFEEKVAKAMREPTMEEFMTITRINYESENKKGRIKLKGRFLIELRDNAFSGTNGEDAIEHIENFLKIVDLLNVPNISQNFFGKFYTPSRTGREIEANGDNTKVEWDPTNIEFENWLGSKFRNHKTMNQYTKNALWNYWRKDMIEDSKLKEEALINKAILEESMNVGEESSNKAWSHYSPIDEWKDYEHTTYIKTDASSNQNTYNNVCQIITDHYETQEKQGWFDEHELMKDVDDDTGDLEDYLIRKDPPY</sequence>
<proteinExistence type="predicted"/>
<gene>
    <name evidence="1" type="ORF">Tci_062986</name>
</gene>
<name>A0A6L2NXM3_TANCI</name>
<protein>
    <submittedName>
        <fullName evidence="1">Uncharacterized protein</fullName>
    </submittedName>
</protein>
<organism evidence="1">
    <name type="scientific">Tanacetum cinerariifolium</name>
    <name type="common">Dalmatian daisy</name>
    <name type="synonym">Chrysanthemum cinerariifolium</name>
    <dbReference type="NCBI Taxonomy" id="118510"/>
    <lineage>
        <taxon>Eukaryota</taxon>
        <taxon>Viridiplantae</taxon>
        <taxon>Streptophyta</taxon>
        <taxon>Embryophyta</taxon>
        <taxon>Tracheophyta</taxon>
        <taxon>Spermatophyta</taxon>
        <taxon>Magnoliopsida</taxon>
        <taxon>eudicotyledons</taxon>
        <taxon>Gunneridae</taxon>
        <taxon>Pentapetalae</taxon>
        <taxon>asterids</taxon>
        <taxon>campanulids</taxon>
        <taxon>Asterales</taxon>
        <taxon>Asteraceae</taxon>
        <taxon>Asteroideae</taxon>
        <taxon>Anthemideae</taxon>
        <taxon>Anthemidinae</taxon>
        <taxon>Tanacetum</taxon>
    </lineage>
</organism>
<dbReference type="AlphaFoldDB" id="A0A6L2NXM3"/>
<reference evidence="1" key="1">
    <citation type="journal article" date="2019" name="Sci. Rep.">
        <title>Draft genome of Tanacetum cinerariifolium, the natural source of mosquito coil.</title>
        <authorList>
            <person name="Yamashiro T."/>
            <person name="Shiraishi A."/>
            <person name="Satake H."/>
            <person name="Nakayama K."/>
        </authorList>
    </citation>
    <scope>NUCLEOTIDE SEQUENCE</scope>
</reference>